<protein>
    <recommendedName>
        <fullName evidence="5">Porin</fullName>
    </recommendedName>
</protein>
<evidence type="ECO:0000313" key="3">
    <source>
        <dbReference type="EMBL" id="AWB25392.1"/>
    </source>
</evidence>
<dbReference type="KEGG" id="mee:DA075_31330"/>
<sequence>MRAGLTVGLITLSILATVAPAAAQAPAQEPRMQTAAADAGGPEPMTTGTTVRVGRREAIPAPAPAQARPWCTGRVFGSGAGFCAIN</sequence>
<accession>A0A2R4WV28</accession>
<gene>
    <name evidence="3" type="ORF">DA075_31330</name>
</gene>
<evidence type="ECO:0000313" key="4">
    <source>
        <dbReference type="Proteomes" id="UP000244755"/>
    </source>
</evidence>
<feature type="region of interest" description="Disordered" evidence="1">
    <location>
        <begin position="23"/>
        <end position="50"/>
    </location>
</feature>
<organism evidence="3 4">
    <name type="scientific">Methylobacterium currus</name>
    <dbReference type="NCBI Taxonomy" id="2051553"/>
    <lineage>
        <taxon>Bacteria</taxon>
        <taxon>Pseudomonadati</taxon>
        <taxon>Pseudomonadota</taxon>
        <taxon>Alphaproteobacteria</taxon>
        <taxon>Hyphomicrobiales</taxon>
        <taxon>Methylobacteriaceae</taxon>
        <taxon>Methylobacterium</taxon>
    </lineage>
</organism>
<proteinExistence type="predicted"/>
<keyword evidence="2" id="KW-0732">Signal</keyword>
<name>A0A2R4WV28_9HYPH</name>
<dbReference type="AlphaFoldDB" id="A0A2R4WV28"/>
<evidence type="ECO:0008006" key="5">
    <source>
        <dbReference type="Google" id="ProtNLM"/>
    </source>
</evidence>
<evidence type="ECO:0000256" key="1">
    <source>
        <dbReference type="SAM" id="MobiDB-lite"/>
    </source>
</evidence>
<dbReference type="Proteomes" id="UP000244755">
    <property type="component" value="Chromosome 2"/>
</dbReference>
<dbReference type="RefSeq" id="WP_099957058.1">
    <property type="nucleotide sequence ID" value="NZ_CP028844.1"/>
</dbReference>
<reference evidence="3 4" key="1">
    <citation type="submission" date="2018-04" db="EMBL/GenBank/DDBJ databases">
        <title>Methylobacterium sp. PR1016A genome.</title>
        <authorList>
            <person name="Park W."/>
        </authorList>
    </citation>
    <scope>NUCLEOTIDE SEQUENCE [LARGE SCALE GENOMIC DNA]</scope>
    <source>
        <strain evidence="3 4">PR1016A</strain>
    </source>
</reference>
<feature type="chain" id="PRO_5015345564" description="Porin" evidence="2">
    <location>
        <begin position="24"/>
        <end position="86"/>
    </location>
</feature>
<dbReference type="EMBL" id="CP028844">
    <property type="protein sequence ID" value="AWB25392.1"/>
    <property type="molecule type" value="Genomic_DNA"/>
</dbReference>
<keyword evidence="4" id="KW-1185">Reference proteome</keyword>
<feature type="signal peptide" evidence="2">
    <location>
        <begin position="1"/>
        <end position="23"/>
    </location>
</feature>
<evidence type="ECO:0000256" key="2">
    <source>
        <dbReference type="SAM" id="SignalP"/>
    </source>
</evidence>